<dbReference type="Proteomes" id="UP001151699">
    <property type="component" value="Chromosome B"/>
</dbReference>
<dbReference type="AlphaFoldDB" id="A0A9Q0MZT1"/>
<feature type="region of interest" description="Disordered" evidence="1">
    <location>
        <begin position="99"/>
        <end position="125"/>
    </location>
</feature>
<sequence>MKIQSLHNLLLKVRPQPATCSGAITSDRLVPMVDGRQMGFTKSVCPILRSISPTKQCAAVSTYLWLMRTPPQLRLRTNPLANKKMQTFHCDKQYSNNAIQGNSSKAVDRPPYTFSPNDSTPHDPFLGNTLPRPFDGRGLERFGAGALVTVS</sequence>
<keyword evidence="3" id="KW-1185">Reference proteome</keyword>
<reference evidence="2" key="1">
    <citation type="submission" date="2022-07" db="EMBL/GenBank/DDBJ databases">
        <authorList>
            <person name="Trinca V."/>
            <person name="Uliana J.V.C."/>
            <person name="Torres T.T."/>
            <person name="Ward R.J."/>
            <person name="Monesi N."/>
        </authorList>
    </citation>
    <scope>NUCLEOTIDE SEQUENCE</scope>
    <source>
        <strain evidence="2">HSMRA1968</strain>
        <tissue evidence="2">Whole embryos</tissue>
    </source>
</reference>
<evidence type="ECO:0000313" key="2">
    <source>
        <dbReference type="EMBL" id="KAJ6640939.1"/>
    </source>
</evidence>
<evidence type="ECO:0000313" key="3">
    <source>
        <dbReference type="Proteomes" id="UP001151699"/>
    </source>
</evidence>
<evidence type="ECO:0000256" key="1">
    <source>
        <dbReference type="SAM" id="MobiDB-lite"/>
    </source>
</evidence>
<accession>A0A9Q0MZT1</accession>
<gene>
    <name evidence="2" type="ORF">Bhyg_05872</name>
</gene>
<protein>
    <submittedName>
        <fullName evidence="2">Uncharacterized protein</fullName>
    </submittedName>
</protein>
<dbReference type="EMBL" id="WJQU01000002">
    <property type="protein sequence ID" value="KAJ6640939.1"/>
    <property type="molecule type" value="Genomic_DNA"/>
</dbReference>
<comment type="caution">
    <text evidence="2">The sequence shown here is derived from an EMBL/GenBank/DDBJ whole genome shotgun (WGS) entry which is preliminary data.</text>
</comment>
<proteinExistence type="predicted"/>
<organism evidence="2 3">
    <name type="scientific">Pseudolycoriella hygida</name>
    <dbReference type="NCBI Taxonomy" id="35572"/>
    <lineage>
        <taxon>Eukaryota</taxon>
        <taxon>Metazoa</taxon>
        <taxon>Ecdysozoa</taxon>
        <taxon>Arthropoda</taxon>
        <taxon>Hexapoda</taxon>
        <taxon>Insecta</taxon>
        <taxon>Pterygota</taxon>
        <taxon>Neoptera</taxon>
        <taxon>Endopterygota</taxon>
        <taxon>Diptera</taxon>
        <taxon>Nematocera</taxon>
        <taxon>Sciaroidea</taxon>
        <taxon>Sciaridae</taxon>
        <taxon>Pseudolycoriella</taxon>
    </lineage>
</organism>
<name>A0A9Q0MZT1_9DIPT</name>